<name>M3G998_9LEPT</name>
<evidence type="ECO:0000313" key="3">
    <source>
        <dbReference type="Proteomes" id="UP000011770"/>
    </source>
</evidence>
<reference evidence="2 3" key="1">
    <citation type="submission" date="2013-01" db="EMBL/GenBank/DDBJ databases">
        <authorList>
            <person name="Harkins D.M."/>
            <person name="Durkin A.S."/>
            <person name="Brinkac L.M."/>
            <person name="Haft D.H."/>
            <person name="Selengut J.D."/>
            <person name="Sanka R."/>
            <person name="DePew J."/>
            <person name="Purushe J."/>
            <person name="Tulsiani S.M."/>
            <person name="Graham G.C."/>
            <person name="Burns M.-A."/>
            <person name="Dohnt M.F."/>
            <person name="Smythe L.D."/>
            <person name="McKay D.B."/>
            <person name="Craig S.B."/>
            <person name="Vinetz J.M."/>
            <person name="Sutton G.G."/>
            <person name="Nierman W.C."/>
            <person name="Fouts D.E."/>
        </authorList>
    </citation>
    <scope>NUCLEOTIDE SEQUENCE [LARGE SCALE GENOMIC DNA]</scope>
    <source>
        <strain evidence="2 3">LT2116</strain>
    </source>
</reference>
<sequence length="37" mass="4382">MEDESMKERNNQSQLLSKEKLVSKDNNIRNGFKDLEI</sequence>
<accession>M3G998</accession>
<evidence type="ECO:0000256" key="1">
    <source>
        <dbReference type="SAM" id="MobiDB-lite"/>
    </source>
</evidence>
<organism evidence="2 3">
    <name type="scientific">Leptospira weilii serovar Topaz str. LT2116</name>
    <dbReference type="NCBI Taxonomy" id="1088540"/>
    <lineage>
        <taxon>Bacteria</taxon>
        <taxon>Pseudomonadati</taxon>
        <taxon>Spirochaetota</taxon>
        <taxon>Spirochaetia</taxon>
        <taxon>Leptospirales</taxon>
        <taxon>Leptospiraceae</taxon>
        <taxon>Leptospira</taxon>
    </lineage>
</organism>
<proteinExistence type="predicted"/>
<feature type="region of interest" description="Disordered" evidence="1">
    <location>
        <begin position="1"/>
        <end position="37"/>
    </location>
</feature>
<gene>
    <name evidence="2" type="ORF">LEP1GSC188_0561</name>
</gene>
<feature type="compositionally biased region" description="Basic and acidic residues" evidence="1">
    <location>
        <begin position="17"/>
        <end position="37"/>
    </location>
</feature>
<protein>
    <submittedName>
        <fullName evidence="2">Uncharacterized protein</fullName>
    </submittedName>
</protein>
<dbReference type="AlphaFoldDB" id="M3G998"/>
<feature type="compositionally biased region" description="Basic and acidic residues" evidence="1">
    <location>
        <begin position="1"/>
        <end position="10"/>
    </location>
</feature>
<dbReference type="EMBL" id="AHOR02000020">
    <property type="protein sequence ID" value="EMF82564.1"/>
    <property type="molecule type" value="Genomic_DNA"/>
</dbReference>
<dbReference type="Proteomes" id="UP000011770">
    <property type="component" value="Unassembled WGS sequence"/>
</dbReference>
<comment type="caution">
    <text evidence="2">The sequence shown here is derived from an EMBL/GenBank/DDBJ whole genome shotgun (WGS) entry which is preliminary data.</text>
</comment>
<evidence type="ECO:0000313" key="2">
    <source>
        <dbReference type="EMBL" id="EMF82564.1"/>
    </source>
</evidence>